<feature type="region of interest" description="Disordered" evidence="2">
    <location>
        <begin position="496"/>
        <end position="586"/>
    </location>
</feature>
<feature type="region of interest" description="Disordered" evidence="2">
    <location>
        <begin position="174"/>
        <end position="199"/>
    </location>
</feature>
<dbReference type="Proteomes" id="UP001642540">
    <property type="component" value="Unassembled WGS sequence"/>
</dbReference>
<feature type="region of interest" description="Disordered" evidence="2">
    <location>
        <begin position="214"/>
        <end position="293"/>
    </location>
</feature>
<dbReference type="InterPro" id="IPR001878">
    <property type="entry name" value="Znf_CCHC"/>
</dbReference>
<feature type="domain" description="CCHC-type" evidence="3">
    <location>
        <begin position="251"/>
        <end position="268"/>
    </location>
</feature>
<feature type="compositionally biased region" description="Low complexity" evidence="2">
    <location>
        <begin position="220"/>
        <end position="234"/>
    </location>
</feature>
<protein>
    <recommendedName>
        <fullName evidence="3">CCHC-type domain-containing protein</fullName>
    </recommendedName>
</protein>
<evidence type="ECO:0000256" key="2">
    <source>
        <dbReference type="SAM" id="MobiDB-lite"/>
    </source>
</evidence>
<keyword evidence="1" id="KW-0479">Metal-binding</keyword>
<dbReference type="SUPFAM" id="SSF57756">
    <property type="entry name" value="Retrovirus zinc finger-like domains"/>
    <property type="match status" value="1"/>
</dbReference>
<gene>
    <name evidence="4" type="ORF">ODALV1_LOCUS7481</name>
</gene>
<dbReference type="InterPro" id="IPR036875">
    <property type="entry name" value="Znf_CCHC_sf"/>
</dbReference>
<feature type="compositionally biased region" description="Low complexity" evidence="2">
    <location>
        <begin position="263"/>
        <end position="284"/>
    </location>
</feature>
<keyword evidence="5" id="KW-1185">Reference proteome</keyword>
<evidence type="ECO:0000313" key="4">
    <source>
        <dbReference type="EMBL" id="CAL8089842.1"/>
    </source>
</evidence>
<comment type="caution">
    <text evidence="4">The sequence shown here is derived from an EMBL/GenBank/DDBJ whole genome shotgun (WGS) entry which is preliminary data.</text>
</comment>
<feature type="compositionally biased region" description="Polar residues" evidence="2">
    <location>
        <begin position="438"/>
        <end position="448"/>
    </location>
</feature>
<dbReference type="PROSITE" id="PS50158">
    <property type="entry name" value="ZF_CCHC"/>
    <property type="match status" value="1"/>
</dbReference>
<feature type="compositionally biased region" description="Acidic residues" evidence="2">
    <location>
        <begin position="572"/>
        <end position="586"/>
    </location>
</feature>
<sequence>MSNRRGRRAVEPDLPQIDDEIEAAANVQRVVRSPPPIPPPQAPPPAYHQAVNPPPPIVGEDPNIHNALIQLLQQQQRFTHEQAQIQRVAHEELLAAIRGFNANQVPPVHRFGNIRRLEQQRPADRLNIHGRPMHNVPVWPINANPQNIFMDANDANGNPQGNARANAWKPINKVAESTQPSSAESSILAQPSSQSPRLHMASVDPFSYFHTPRKEVKFQSPTASPTRRSTSPVRGNERPSRSNDRTTSPERKCYVCGSADHIAPSCPRRSPRPQSSARQGPSSSVNLAHPSDDENLTVEDIWKHGEAKQGIEHSSYEKHSFANKLSTIRNLARNEIEVAQSKYLHYYNQNTKPHNYETKAVPPQVQTRRYMPTPGYFPPPPFYYPMMNPGMMQAMPPIWPPMSHQSPRVKTPSQLARIQRRTANYKARQATKEHTTKKPSASASTDTSNKQEDIKISASARTFADAMTQTDDIFILKNYQNVIPQDCNSQVMNNTKILGSPASNTLSKNPGTERKKRAEKKELELSSAMKGTHISTINLKQSVSRSPNDFEPSDFSRPLTPDIPSKSQSTNDFEDEILMDTDDNAL</sequence>
<name>A0ABP1Q5V2_9HEXA</name>
<feature type="compositionally biased region" description="Polar residues" evidence="2">
    <location>
        <begin position="533"/>
        <end position="547"/>
    </location>
</feature>
<accession>A0ABP1Q5V2</accession>
<dbReference type="EMBL" id="CAXLJM020000024">
    <property type="protein sequence ID" value="CAL8089842.1"/>
    <property type="molecule type" value="Genomic_DNA"/>
</dbReference>
<evidence type="ECO:0000313" key="5">
    <source>
        <dbReference type="Proteomes" id="UP001642540"/>
    </source>
</evidence>
<proteinExistence type="predicted"/>
<keyword evidence="1" id="KW-0862">Zinc</keyword>
<reference evidence="4 5" key="1">
    <citation type="submission" date="2024-08" db="EMBL/GenBank/DDBJ databases">
        <authorList>
            <person name="Cucini C."/>
            <person name="Frati F."/>
        </authorList>
    </citation>
    <scope>NUCLEOTIDE SEQUENCE [LARGE SCALE GENOMIC DNA]</scope>
</reference>
<organism evidence="4 5">
    <name type="scientific">Orchesella dallaii</name>
    <dbReference type="NCBI Taxonomy" id="48710"/>
    <lineage>
        <taxon>Eukaryota</taxon>
        <taxon>Metazoa</taxon>
        <taxon>Ecdysozoa</taxon>
        <taxon>Arthropoda</taxon>
        <taxon>Hexapoda</taxon>
        <taxon>Collembola</taxon>
        <taxon>Entomobryomorpha</taxon>
        <taxon>Entomobryoidea</taxon>
        <taxon>Orchesellidae</taxon>
        <taxon>Orchesellinae</taxon>
        <taxon>Orchesella</taxon>
    </lineage>
</organism>
<feature type="compositionally biased region" description="Polar residues" evidence="2">
    <location>
        <begin position="175"/>
        <end position="196"/>
    </location>
</feature>
<evidence type="ECO:0000256" key="1">
    <source>
        <dbReference type="PROSITE-ProRule" id="PRU00047"/>
    </source>
</evidence>
<evidence type="ECO:0000259" key="3">
    <source>
        <dbReference type="PROSITE" id="PS50158"/>
    </source>
</evidence>
<feature type="compositionally biased region" description="Basic and acidic residues" evidence="2">
    <location>
        <begin position="235"/>
        <end position="253"/>
    </location>
</feature>
<keyword evidence="1" id="KW-0863">Zinc-finger</keyword>
<feature type="region of interest" description="Disordered" evidence="2">
    <location>
        <begin position="424"/>
        <end position="452"/>
    </location>
</feature>
<feature type="compositionally biased region" description="Polar residues" evidence="2">
    <location>
        <begin position="496"/>
        <end position="510"/>
    </location>
</feature>